<dbReference type="EMBL" id="WIAO01000007">
    <property type="protein sequence ID" value="MQM25496.1"/>
    <property type="molecule type" value="Genomic_DNA"/>
</dbReference>
<evidence type="ECO:0000313" key="3">
    <source>
        <dbReference type="Proteomes" id="UP000477750"/>
    </source>
</evidence>
<organism evidence="2 3">
    <name type="scientific">Glycomyces albidus</name>
    <dbReference type="NCBI Taxonomy" id="2656774"/>
    <lineage>
        <taxon>Bacteria</taxon>
        <taxon>Bacillati</taxon>
        <taxon>Actinomycetota</taxon>
        <taxon>Actinomycetes</taxon>
        <taxon>Glycomycetales</taxon>
        <taxon>Glycomycetaceae</taxon>
        <taxon>Glycomyces</taxon>
    </lineage>
</organism>
<keyword evidence="1" id="KW-1133">Transmembrane helix</keyword>
<evidence type="ECO:0000256" key="1">
    <source>
        <dbReference type="SAM" id="Phobius"/>
    </source>
</evidence>
<reference evidence="2 3" key="1">
    <citation type="submission" date="2019-10" db="EMBL/GenBank/DDBJ databases">
        <title>Glycomyces albidus sp. nov., a novel actinomycete isolated from rhizosphere soil of wheat (Triticum aestivum L.).</title>
        <authorList>
            <person name="Qian L."/>
        </authorList>
    </citation>
    <scope>NUCLEOTIDE SEQUENCE [LARGE SCALE GENOMIC DNA]</scope>
    <source>
        <strain evidence="2 3">NEAU-7082</strain>
    </source>
</reference>
<gene>
    <name evidence="2" type="ORF">GFD30_07920</name>
</gene>
<sequence>MDADVVESGGVHRGAGEGPDRGFQAMPAPGKAAVVLIWSQTGLLVLLLALGRSGAAPAEMALPDDLALSLLAGAWTVLGGAFVFALSFALFWGKNWVRITLAVYYALMVARSSASMIAEDLSGSNFRDLALGAIMVWLLLTPAMRAWCRSRPPRRSHRR</sequence>
<protein>
    <submittedName>
        <fullName evidence="2">Uncharacterized protein</fullName>
    </submittedName>
</protein>
<name>A0A6L5G778_9ACTN</name>
<feature type="transmembrane region" description="Helical" evidence="1">
    <location>
        <begin position="70"/>
        <end position="92"/>
    </location>
</feature>
<keyword evidence="1" id="KW-0472">Membrane</keyword>
<accession>A0A6L5G778</accession>
<feature type="transmembrane region" description="Helical" evidence="1">
    <location>
        <begin position="129"/>
        <end position="148"/>
    </location>
</feature>
<dbReference type="Proteomes" id="UP000477750">
    <property type="component" value="Unassembled WGS sequence"/>
</dbReference>
<evidence type="ECO:0000313" key="2">
    <source>
        <dbReference type="EMBL" id="MQM25496.1"/>
    </source>
</evidence>
<feature type="transmembrane region" description="Helical" evidence="1">
    <location>
        <begin position="99"/>
        <end position="117"/>
    </location>
</feature>
<proteinExistence type="predicted"/>
<dbReference type="RefSeq" id="WP_153024660.1">
    <property type="nucleotide sequence ID" value="NZ_WIAO01000007.1"/>
</dbReference>
<keyword evidence="3" id="KW-1185">Reference proteome</keyword>
<dbReference type="AlphaFoldDB" id="A0A6L5G778"/>
<keyword evidence="1" id="KW-0812">Transmembrane</keyword>
<feature type="transmembrane region" description="Helical" evidence="1">
    <location>
        <begin position="32"/>
        <end position="50"/>
    </location>
</feature>
<comment type="caution">
    <text evidence="2">The sequence shown here is derived from an EMBL/GenBank/DDBJ whole genome shotgun (WGS) entry which is preliminary data.</text>
</comment>